<dbReference type="EMBL" id="JBHSDC010000005">
    <property type="protein sequence ID" value="MFC4231452.1"/>
    <property type="molecule type" value="Genomic_DNA"/>
</dbReference>
<evidence type="ECO:0008006" key="4">
    <source>
        <dbReference type="Google" id="ProtNLM"/>
    </source>
</evidence>
<protein>
    <recommendedName>
        <fullName evidence="4">Tetratricopeptide repeat protein</fullName>
    </recommendedName>
</protein>
<keyword evidence="3" id="KW-1185">Reference proteome</keyword>
<organism evidence="2 3">
    <name type="scientific">Parasediminibacterium paludis</name>
    <dbReference type="NCBI Taxonomy" id="908966"/>
    <lineage>
        <taxon>Bacteria</taxon>
        <taxon>Pseudomonadati</taxon>
        <taxon>Bacteroidota</taxon>
        <taxon>Chitinophagia</taxon>
        <taxon>Chitinophagales</taxon>
        <taxon>Chitinophagaceae</taxon>
        <taxon>Parasediminibacterium</taxon>
    </lineage>
</organism>
<feature type="chain" id="PRO_5045377298" description="Tetratricopeptide repeat protein" evidence="1">
    <location>
        <begin position="20"/>
        <end position="297"/>
    </location>
</feature>
<dbReference type="InterPro" id="IPR011990">
    <property type="entry name" value="TPR-like_helical_dom_sf"/>
</dbReference>
<sequence length="297" mass="32922">MRKILLLQVLLFLTCNCFSQNLKTVTLIEQRAYALNGGARSYMGGVSRTTIKIDLPKNTRRWYYSFTTSPGTDGTKLLKLGLQVGAAVASGGLAAAAASAIDVPSGSGSVDVIVLPTEYRDAFVNKEDSKWRLYQDVSLQNAKQAVQSIDNNYGNSFYLGLRNPSAMSGINIMIEVVAVVEETTAENDKGMLYGNLAWKAFERGELDKCVELSKKALTYNPNLCFVKFNIALVHLIQEKDEAIDEYVSAIADLKNDSNPKNSLRGALQDIRDYKLKSPRLKNLNDVEELLIEENKKY</sequence>
<reference evidence="3" key="1">
    <citation type="journal article" date="2019" name="Int. J. Syst. Evol. Microbiol.">
        <title>The Global Catalogue of Microorganisms (GCM) 10K type strain sequencing project: providing services to taxonomists for standard genome sequencing and annotation.</title>
        <authorList>
            <consortium name="The Broad Institute Genomics Platform"/>
            <consortium name="The Broad Institute Genome Sequencing Center for Infectious Disease"/>
            <person name="Wu L."/>
            <person name="Ma J."/>
        </authorList>
    </citation>
    <scope>NUCLEOTIDE SEQUENCE [LARGE SCALE GENOMIC DNA]</scope>
    <source>
        <strain evidence="3">CECT 8010</strain>
    </source>
</reference>
<feature type="signal peptide" evidence="1">
    <location>
        <begin position="1"/>
        <end position="19"/>
    </location>
</feature>
<comment type="caution">
    <text evidence="2">The sequence shown here is derived from an EMBL/GenBank/DDBJ whole genome shotgun (WGS) entry which is preliminary data.</text>
</comment>
<dbReference type="Gene3D" id="1.25.40.10">
    <property type="entry name" value="Tetratricopeptide repeat domain"/>
    <property type="match status" value="1"/>
</dbReference>
<evidence type="ECO:0000256" key="1">
    <source>
        <dbReference type="SAM" id="SignalP"/>
    </source>
</evidence>
<gene>
    <name evidence="2" type="ORF">ACFOW1_06100</name>
</gene>
<name>A0ABV8PTW3_9BACT</name>
<dbReference type="RefSeq" id="WP_379012928.1">
    <property type="nucleotide sequence ID" value="NZ_JBHSDC010000005.1"/>
</dbReference>
<evidence type="ECO:0000313" key="3">
    <source>
        <dbReference type="Proteomes" id="UP001595906"/>
    </source>
</evidence>
<accession>A0ABV8PTW3</accession>
<evidence type="ECO:0000313" key="2">
    <source>
        <dbReference type="EMBL" id="MFC4231452.1"/>
    </source>
</evidence>
<dbReference type="SUPFAM" id="SSF48452">
    <property type="entry name" value="TPR-like"/>
    <property type="match status" value="1"/>
</dbReference>
<keyword evidence="1" id="KW-0732">Signal</keyword>
<dbReference type="Proteomes" id="UP001595906">
    <property type="component" value="Unassembled WGS sequence"/>
</dbReference>
<proteinExistence type="predicted"/>